<reference evidence="3" key="1">
    <citation type="journal article" date="2014" name="Science">
        <title>Ancient hybridizations among the ancestral genomes of bread wheat.</title>
        <authorList>
            <consortium name="International Wheat Genome Sequencing Consortium,"/>
            <person name="Marcussen T."/>
            <person name="Sandve S.R."/>
            <person name="Heier L."/>
            <person name="Spannagl M."/>
            <person name="Pfeifer M."/>
            <person name="Jakobsen K.S."/>
            <person name="Wulff B.B."/>
            <person name="Steuernagel B."/>
            <person name="Mayer K.F."/>
            <person name="Olsen O.A."/>
        </authorList>
    </citation>
    <scope>NUCLEOTIDE SEQUENCE [LARGE SCALE GENOMIC DNA]</scope>
    <source>
        <strain evidence="3">cv. AL8/78</strain>
    </source>
</reference>
<organism evidence="2 3">
    <name type="scientific">Aegilops tauschii subsp. strangulata</name>
    <name type="common">Goatgrass</name>
    <dbReference type="NCBI Taxonomy" id="200361"/>
    <lineage>
        <taxon>Eukaryota</taxon>
        <taxon>Viridiplantae</taxon>
        <taxon>Streptophyta</taxon>
        <taxon>Embryophyta</taxon>
        <taxon>Tracheophyta</taxon>
        <taxon>Spermatophyta</taxon>
        <taxon>Magnoliopsida</taxon>
        <taxon>Liliopsida</taxon>
        <taxon>Poales</taxon>
        <taxon>Poaceae</taxon>
        <taxon>BOP clade</taxon>
        <taxon>Pooideae</taxon>
        <taxon>Triticodae</taxon>
        <taxon>Triticeae</taxon>
        <taxon>Triticinae</taxon>
        <taxon>Aegilops</taxon>
    </lineage>
</organism>
<evidence type="ECO:0000256" key="1">
    <source>
        <dbReference type="SAM" id="MobiDB-lite"/>
    </source>
</evidence>
<name>A0A453B2N5_AEGTS</name>
<dbReference type="Proteomes" id="UP000015105">
    <property type="component" value="Chromosome 2D"/>
</dbReference>
<dbReference type="AlphaFoldDB" id="A0A453B2N5"/>
<sequence>KIITTTIFRTYNWSDFHQANNRLQPGRWISSATQATARKGSIAVRKEARTLCGASWSGSSSGRRPPTRRAHPRLLGSLTPTAGTAAVRGRRRPR</sequence>
<keyword evidence="3" id="KW-1185">Reference proteome</keyword>
<feature type="region of interest" description="Disordered" evidence="1">
    <location>
        <begin position="54"/>
        <end position="94"/>
    </location>
</feature>
<protein>
    <submittedName>
        <fullName evidence="2">Uncharacterized protein</fullName>
    </submittedName>
</protein>
<evidence type="ECO:0000313" key="2">
    <source>
        <dbReference type="EnsemblPlants" id="AET2Gv20345000.4"/>
    </source>
</evidence>
<reference evidence="3" key="2">
    <citation type="journal article" date="2017" name="Nat. Plants">
        <title>The Aegilops tauschii genome reveals multiple impacts of transposons.</title>
        <authorList>
            <person name="Zhao G."/>
            <person name="Zou C."/>
            <person name="Li K."/>
            <person name="Wang K."/>
            <person name="Li T."/>
            <person name="Gao L."/>
            <person name="Zhang X."/>
            <person name="Wang H."/>
            <person name="Yang Z."/>
            <person name="Liu X."/>
            <person name="Jiang W."/>
            <person name="Mao L."/>
            <person name="Kong X."/>
            <person name="Jiao Y."/>
            <person name="Jia J."/>
        </authorList>
    </citation>
    <scope>NUCLEOTIDE SEQUENCE [LARGE SCALE GENOMIC DNA]</scope>
    <source>
        <strain evidence="3">cv. AL8/78</strain>
    </source>
</reference>
<reference evidence="2" key="3">
    <citation type="journal article" date="2017" name="Nature">
        <title>Genome sequence of the progenitor of the wheat D genome Aegilops tauschii.</title>
        <authorList>
            <person name="Luo M.C."/>
            <person name="Gu Y.Q."/>
            <person name="Puiu D."/>
            <person name="Wang H."/>
            <person name="Twardziok S.O."/>
            <person name="Deal K.R."/>
            <person name="Huo N."/>
            <person name="Zhu T."/>
            <person name="Wang L."/>
            <person name="Wang Y."/>
            <person name="McGuire P.E."/>
            <person name="Liu S."/>
            <person name="Long H."/>
            <person name="Ramasamy R.K."/>
            <person name="Rodriguez J.C."/>
            <person name="Van S.L."/>
            <person name="Yuan L."/>
            <person name="Wang Z."/>
            <person name="Xia Z."/>
            <person name="Xiao L."/>
            <person name="Anderson O.D."/>
            <person name="Ouyang S."/>
            <person name="Liang Y."/>
            <person name="Zimin A.V."/>
            <person name="Pertea G."/>
            <person name="Qi P."/>
            <person name="Bennetzen J.L."/>
            <person name="Dai X."/>
            <person name="Dawson M.W."/>
            <person name="Muller H.G."/>
            <person name="Kugler K."/>
            <person name="Rivarola-Duarte L."/>
            <person name="Spannagl M."/>
            <person name="Mayer K.F.X."/>
            <person name="Lu F.H."/>
            <person name="Bevan M.W."/>
            <person name="Leroy P."/>
            <person name="Li P."/>
            <person name="You F.M."/>
            <person name="Sun Q."/>
            <person name="Liu Z."/>
            <person name="Lyons E."/>
            <person name="Wicker T."/>
            <person name="Salzberg S.L."/>
            <person name="Devos K.M."/>
            <person name="Dvorak J."/>
        </authorList>
    </citation>
    <scope>NUCLEOTIDE SEQUENCE [LARGE SCALE GENOMIC DNA]</scope>
    <source>
        <strain evidence="2">cv. AL8/78</strain>
    </source>
</reference>
<reference evidence="2" key="4">
    <citation type="submission" date="2019-03" db="UniProtKB">
        <authorList>
            <consortium name="EnsemblPlants"/>
        </authorList>
    </citation>
    <scope>IDENTIFICATION</scope>
</reference>
<proteinExistence type="predicted"/>
<reference evidence="2" key="5">
    <citation type="journal article" date="2021" name="G3 (Bethesda)">
        <title>Aegilops tauschii genome assembly Aet v5.0 features greater sequence contiguity and improved annotation.</title>
        <authorList>
            <person name="Wang L."/>
            <person name="Zhu T."/>
            <person name="Rodriguez J.C."/>
            <person name="Deal K.R."/>
            <person name="Dubcovsky J."/>
            <person name="McGuire P.E."/>
            <person name="Lux T."/>
            <person name="Spannagl M."/>
            <person name="Mayer K.F.X."/>
            <person name="Baldrich P."/>
            <person name="Meyers B.C."/>
            <person name="Huo N."/>
            <person name="Gu Y.Q."/>
            <person name="Zhou H."/>
            <person name="Devos K.M."/>
            <person name="Bennetzen J.L."/>
            <person name="Unver T."/>
            <person name="Budak H."/>
            <person name="Gulick P.J."/>
            <person name="Galiba G."/>
            <person name="Kalapos B."/>
            <person name="Nelson D.R."/>
            <person name="Li P."/>
            <person name="You F.M."/>
            <person name="Luo M.C."/>
            <person name="Dvorak J."/>
        </authorList>
    </citation>
    <scope>NUCLEOTIDE SEQUENCE [LARGE SCALE GENOMIC DNA]</scope>
    <source>
        <strain evidence="2">cv. AL8/78</strain>
    </source>
</reference>
<evidence type="ECO:0000313" key="3">
    <source>
        <dbReference type="Proteomes" id="UP000015105"/>
    </source>
</evidence>
<dbReference type="Gramene" id="AET2Gv20345000.4">
    <property type="protein sequence ID" value="AET2Gv20345000.4"/>
    <property type="gene ID" value="AET2Gv20345000"/>
</dbReference>
<accession>A0A453B2N5</accession>
<dbReference type="EnsemblPlants" id="AET2Gv20345000.4">
    <property type="protein sequence ID" value="AET2Gv20345000.4"/>
    <property type="gene ID" value="AET2Gv20345000"/>
</dbReference>